<reference evidence="2" key="1">
    <citation type="journal article" date="2011" name="PLoS Genet.">
        <title>Genomic analysis of the necrotrophic fungal pathogens Sclerotinia sclerotiorum and Botrytis cinerea.</title>
        <authorList>
            <person name="Amselem J."/>
            <person name="Cuomo C.A."/>
            <person name="van Kan J.A."/>
            <person name="Viaud M."/>
            <person name="Benito E.P."/>
            <person name="Couloux A."/>
            <person name="Coutinho P.M."/>
            <person name="de Vries R.P."/>
            <person name="Dyer P.S."/>
            <person name="Fillinger S."/>
            <person name="Fournier E."/>
            <person name="Gout L."/>
            <person name="Hahn M."/>
            <person name="Kohn L."/>
            <person name="Lapalu N."/>
            <person name="Plummer K.M."/>
            <person name="Pradier J.M."/>
            <person name="Quevillon E."/>
            <person name="Sharon A."/>
            <person name="Simon A."/>
            <person name="ten Have A."/>
            <person name="Tudzynski B."/>
            <person name="Tudzynski P."/>
            <person name="Wincker P."/>
            <person name="Andrew M."/>
            <person name="Anthouard V."/>
            <person name="Beever R.E."/>
            <person name="Beffa R."/>
            <person name="Benoit I."/>
            <person name="Bouzid O."/>
            <person name="Brault B."/>
            <person name="Chen Z."/>
            <person name="Choquer M."/>
            <person name="Collemare J."/>
            <person name="Cotton P."/>
            <person name="Danchin E.G."/>
            <person name="Da Silva C."/>
            <person name="Gautier A."/>
            <person name="Giraud C."/>
            <person name="Giraud T."/>
            <person name="Gonzalez C."/>
            <person name="Grossetete S."/>
            <person name="Guldener U."/>
            <person name="Henrissat B."/>
            <person name="Howlett B.J."/>
            <person name="Kodira C."/>
            <person name="Kretschmer M."/>
            <person name="Lappartient A."/>
            <person name="Leroch M."/>
            <person name="Levis C."/>
            <person name="Mauceli E."/>
            <person name="Neuveglise C."/>
            <person name="Oeser B."/>
            <person name="Pearson M."/>
            <person name="Poulain J."/>
            <person name="Poussereau N."/>
            <person name="Quesneville H."/>
            <person name="Rascle C."/>
            <person name="Schumacher J."/>
            <person name="Segurens B."/>
            <person name="Sexton A."/>
            <person name="Silva E."/>
            <person name="Sirven C."/>
            <person name="Soanes D.M."/>
            <person name="Talbot N.J."/>
            <person name="Templeton M."/>
            <person name="Yandava C."/>
            <person name="Yarden O."/>
            <person name="Zeng Q."/>
            <person name="Rollins J.A."/>
            <person name="Lebrun M.H."/>
            <person name="Dickman M."/>
        </authorList>
    </citation>
    <scope>NUCLEOTIDE SEQUENCE [LARGE SCALE GENOMIC DNA]</scope>
    <source>
        <strain evidence="2">T4</strain>
    </source>
</reference>
<accession>G2YCP3</accession>
<name>G2YCP3_BOTF4</name>
<dbReference type="AlphaFoldDB" id="G2YCP3"/>
<dbReference type="Proteomes" id="UP000008177">
    <property type="component" value="Unplaced contigs"/>
</dbReference>
<sequence>MNDFLTLIINQQRTNAGSEDTACMIFNEDTKKARAQDDSHADPCGLKRRANVQLGIVQLSVHAFLLLWKARQRMDLQSKNL</sequence>
<organism evidence="1 2">
    <name type="scientific">Botryotinia fuckeliana (strain T4)</name>
    <name type="common">Noble rot fungus</name>
    <name type="synonym">Botrytis cinerea</name>
    <dbReference type="NCBI Taxonomy" id="999810"/>
    <lineage>
        <taxon>Eukaryota</taxon>
        <taxon>Fungi</taxon>
        <taxon>Dikarya</taxon>
        <taxon>Ascomycota</taxon>
        <taxon>Pezizomycotina</taxon>
        <taxon>Leotiomycetes</taxon>
        <taxon>Helotiales</taxon>
        <taxon>Sclerotiniaceae</taxon>
        <taxon>Botrytis</taxon>
    </lineage>
</organism>
<dbReference type="EMBL" id="FQ790319">
    <property type="protein sequence ID" value="CCD34872.1"/>
    <property type="molecule type" value="Genomic_DNA"/>
</dbReference>
<dbReference type="InParanoid" id="G2YCP3"/>
<gene>
    <name evidence="1" type="ORF">BofuT4_uP097730.1</name>
</gene>
<evidence type="ECO:0000313" key="1">
    <source>
        <dbReference type="EMBL" id="CCD34872.1"/>
    </source>
</evidence>
<proteinExistence type="predicted"/>
<evidence type="ECO:0000313" key="2">
    <source>
        <dbReference type="Proteomes" id="UP000008177"/>
    </source>
</evidence>
<dbReference type="HOGENOM" id="CLU_2573614_0_0_1"/>
<protein>
    <submittedName>
        <fullName evidence="1">Uncharacterized protein</fullName>
    </submittedName>
</protein>